<keyword evidence="1" id="KW-1133">Transmembrane helix</keyword>
<evidence type="ECO:0000313" key="3">
    <source>
        <dbReference type="Proteomes" id="UP000823631"/>
    </source>
</evidence>
<reference evidence="2" key="1">
    <citation type="submission" date="2020-10" db="EMBL/GenBank/DDBJ databases">
        <authorList>
            <person name="Gilroy R."/>
        </authorList>
    </citation>
    <scope>NUCLEOTIDE SEQUENCE</scope>
    <source>
        <strain evidence="2">17213</strain>
    </source>
</reference>
<feature type="transmembrane region" description="Helical" evidence="1">
    <location>
        <begin position="125"/>
        <end position="146"/>
    </location>
</feature>
<protein>
    <recommendedName>
        <fullName evidence="4">YitT family protein</fullName>
    </recommendedName>
</protein>
<dbReference type="AlphaFoldDB" id="A0A9D9DB52"/>
<proteinExistence type="predicted"/>
<feature type="transmembrane region" description="Helical" evidence="1">
    <location>
        <begin position="173"/>
        <end position="201"/>
    </location>
</feature>
<dbReference type="Proteomes" id="UP000823631">
    <property type="component" value="Unassembled WGS sequence"/>
</dbReference>
<dbReference type="Pfam" id="PF19700">
    <property type="entry name" value="DUF6198"/>
    <property type="match status" value="1"/>
</dbReference>
<evidence type="ECO:0000313" key="2">
    <source>
        <dbReference type="EMBL" id="MBO8414826.1"/>
    </source>
</evidence>
<name>A0A9D9DB52_9GAMM</name>
<evidence type="ECO:0000256" key="1">
    <source>
        <dbReference type="SAM" id="Phobius"/>
    </source>
</evidence>
<keyword evidence="1" id="KW-0472">Membrane</keyword>
<evidence type="ECO:0008006" key="4">
    <source>
        <dbReference type="Google" id="ProtNLM"/>
    </source>
</evidence>
<gene>
    <name evidence="2" type="ORF">IAB19_00385</name>
</gene>
<sequence length="228" mass="24714">MDKTALITQCLRLHALRADPLRALTCTVIYITGLWMTCFGVVMILKSTLGVDAWNGVMAGMTVLTPLSLGVWSVIVQGTFWLTAAIISHRPDFLCFIPILLKGIGFDLAVWVLDFVPTASDPVTMALYYATGYLTLALGTGFYITLNFSKMPIDGLMVAISERFGMRLSRARLCIEVSGFACLFACAGPFGIGTIIATFTFGNAVAASRTLAQRCLRPLLAGSREKTH</sequence>
<dbReference type="InterPro" id="IPR038750">
    <property type="entry name" value="YczE/YyaS-like"/>
</dbReference>
<accession>A0A9D9DB52</accession>
<comment type="caution">
    <text evidence="2">The sequence shown here is derived from an EMBL/GenBank/DDBJ whole genome shotgun (WGS) entry which is preliminary data.</text>
</comment>
<organism evidence="2 3">
    <name type="scientific">Candidatus Avisuccinivibrio stercorigallinarum</name>
    <dbReference type="NCBI Taxonomy" id="2840704"/>
    <lineage>
        <taxon>Bacteria</taxon>
        <taxon>Pseudomonadati</taxon>
        <taxon>Pseudomonadota</taxon>
        <taxon>Gammaproteobacteria</taxon>
        <taxon>Aeromonadales</taxon>
        <taxon>Succinivibrionaceae</taxon>
        <taxon>Succinivibrionaceae incertae sedis</taxon>
        <taxon>Candidatus Avisuccinivibrio</taxon>
    </lineage>
</organism>
<feature type="transmembrane region" description="Helical" evidence="1">
    <location>
        <begin position="93"/>
        <end position="113"/>
    </location>
</feature>
<feature type="transmembrane region" description="Helical" evidence="1">
    <location>
        <begin position="21"/>
        <end position="45"/>
    </location>
</feature>
<dbReference type="EMBL" id="JADINH010000005">
    <property type="protein sequence ID" value="MBO8414826.1"/>
    <property type="molecule type" value="Genomic_DNA"/>
</dbReference>
<dbReference type="PANTHER" id="PTHR40078">
    <property type="entry name" value="INTEGRAL MEMBRANE PROTEIN-RELATED"/>
    <property type="match status" value="1"/>
</dbReference>
<dbReference type="PANTHER" id="PTHR40078:SF1">
    <property type="entry name" value="INTEGRAL MEMBRANE PROTEIN"/>
    <property type="match status" value="1"/>
</dbReference>
<keyword evidence="1" id="KW-0812">Transmembrane</keyword>
<reference evidence="2" key="2">
    <citation type="journal article" date="2021" name="PeerJ">
        <title>Extensive microbial diversity within the chicken gut microbiome revealed by metagenomics and culture.</title>
        <authorList>
            <person name="Gilroy R."/>
            <person name="Ravi A."/>
            <person name="Getino M."/>
            <person name="Pursley I."/>
            <person name="Horton D.L."/>
            <person name="Alikhan N.F."/>
            <person name="Baker D."/>
            <person name="Gharbi K."/>
            <person name="Hall N."/>
            <person name="Watson M."/>
            <person name="Adriaenssens E.M."/>
            <person name="Foster-Nyarko E."/>
            <person name="Jarju S."/>
            <person name="Secka A."/>
            <person name="Antonio M."/>
            <person name="Oren A."/>
            <person name="Chaudhuri R.R."/>
            <person name="La Ragione R."/>
            <person name="Hildebrand F."/>
            <person name="Pallen M.J."/>
        </authorList>
    </citation>
    <scope>NUCLEOTIDE SEQUENCE</scope>
    <source>
        <strain evidence="2">17213</strain>
    </source>
</reference>
<feature type="transmembrane region" description="Helical" evidence="1">
    <location>
        <begin position="57"/>
        <end position="81"/>
    </location>
</feature>